<reference evidence="3 4" key="1">
    <citation type="submission" date="2019-08" db="EMBL/GenBank/DDBJ databases">
        <title>Lentzea from Indian Himalayas.</title>
        <authorList>
            <person name="Mandal S."/>
            <person name="Mallick Gupta A."/>
            <person name="Maiti P.K."/>
            <person name="Sarkar J."/>
            <person name="Mandal S."/>
        </authorList>
    </citation>
    <scope>NUCLEOTIDE SEQUENCE [LARGE SCALE GENOMIC DNA]</scope>
    <source>
        <strain evidence="3 4">PSKA42</strain>
    </source>
</reference>
<evidence type="ECO:0000259" key="2">
    <source>
        <dbReference type="Pfam" id="PF08028"/>
    </source>
</evidence>
<dbReference type="Proteomes" id="UP001515943">
    <property type="component" value="Unassembled WGS sequence"/>
</dbReference>
<dbReference type="InterPro" id="IPR013107">
    <property type="entry name" value="Acyl-CoA_DH_C"/>
</dbReference>
<keyword evidence="4" id="KW-1185">Reference proteome</keyword>
<comment type="caution">
    <text evidence="3">The sequence shown here is derived from an EMBL/GenBank/DDBJ whole genome shotgun (WGS) entry which is preliminary data.</text>
</comment>
<dbReference type="EMBL" id="VSRL01000065">
    <property type="protein sequence ID" value="NKE58813.1"/>
    <property type="molecule type" value="Genomic_DNA"/>
</dbReference>
<name>A0ABX1FJQ5_9PSEU</name>
<dbReference type="Gene3D" id="1.20.140.10">
    <property type="entry name" value="Butyryl-CoA Dehydrogenase, subunit A, domain 3"/>
    <property type="match status" value="1"/>
</dbReference>
<dbReference type="Pfam" id="PF08028">
    <property type="entry name" value="Acyl-CoA_dh_2"/>
    <property type="match status" value="1"/>
</dbReference>
<keyword evidence="1" id="KW-0560">Oxidoreductase</keyword>
<sequence length="183" mass="19380">MGSAQVPPSLTFSLTDLHDGTPMDSAAPCHAAPLKSVTGLSFVAPMLGAARAAQAEWLRLIADRRRARPLAPLEQATYQLELGRAIGEIDTAHLLLERVAATADEGKPGKVLTARAARDCALAAEWLHSATDRLVRAAGTSTVSAENTLERIWRDVRTAASHGSIRVSSTSVAYADLLTSDLD</sequence>
<proteinExistence type="predicted"/>
<evidence type="ECO:0000256" key="1">
    <source>
        <dbReference type="ARBA" id="ARBA00023002"/>
    </source>
</evidence>
<evidence type="ECO:0000313" key="4">
    <source>
        <dbReference type="Proteomes" id="UP001515943"/>
    </source>
</evidence>
<dbReference type="SUPFAM" id="SSF47203">
    <property type="entry name" value="Acyl-CoA dehydrogenase C-terminal domain-like"/>
    <property type="match status" value="1"/>
</dbReference>
<feature type="domain" description="Acyl-CoA dehydrogenase C-terminal" evidence="2">
    <location>
        <begin position="41"/>
        <end position="164"/>
    </location>
</feature>
<dbReference type="InterPro" id="IPR036250">
    <property type="entry name" value="AcylCo_DH-like_C"/>
</dbReference>
<protein>
    <recommendedName>
        <fullName evidence="2">Acyl-CoA dehydrogenase C-terminal domain-containing protein</fullName>
    </recommendedName>
</protein>
<organism evidence="3 4">
    <name type="scientific">Lentzea indica</name>
    <dbReference type="NCBI Taxonomy" id="2604800"/>
    <lineage>
        <taxon>Bacteria</taxon>
        <taxon>Bacillati</taxon>
        <taxon>Actinomycetota</taxon>
        <taxon>Actinomycetes</taxon>
        <taxon>Pseudonocardiales</taxon>
        <taxon>Pseudonocardiaceae</taxon>
        <taxon>Lentzea</taxon>
    </lineage>
</organism>
<gene>
    <name evidence="3" type="ORF">FXN61_19150</name>
</gene>
<evidence type="ECO:0000313" key="3">
    <source>
        <dbReference type="EMBL" id="NKE58813.1"/>
    </source>
</evidence>
<accession>A0ABX1FJQ5</accession>
<dbReference type="RefSeq" id="WP_167975471.1">
    <property type="nucleotide sequence ID" value="NZ_VSRL01000065.1"/>
</dbReference>